<dbReference type="Proteomes" id="UP000274822">
    <property type="component" value="Unassembled WGS sequence"/>
</dbReference>
<dbReference type="AlphaFoldDB" id="A0A433Q858"/>
<accession>A0A433Q858</accession>
<sequence length="74" mass="8331">MATKQIIVYACLCLNIKIHLARKYPPDTHDDDRRVSHLEEHLKGENNEASNNILRGYRLELGMGGIAVVSFSHG</sequence>
<protein>
    <submittedName>
        <fullName evidence="1">Uncharacterized protein</fullName>
    </submittedName>
</protein>
<name>A0A433Q858_9FUNG</name>
<proteinExistence type="predicted"/>
<keyword evidence="2" id="KW-1185">Reference proteome</keyword>
<evidence type="ECO:0000313" key="1">
    <source>
        <dbReference type="EMBL" id="RUS25998.1"/>
    </source>
</evidence>
<reference evidence="1 2" key="1">
    <citation type="journal article" date="2018" name="New Phytol.">
        <title>Phylogenomics of Endogonaceae and evolution of mycorrhizas within Mucoromycota.</title>
        <authorList>
            <person name="Chang Y."/>
            <person name="Desiro A."/>
            <person name="Na H."/>
            <person name="Sandor L."/>
            <person name="Lipzen A."/>
            <person name="Clum A."/>
            <person name="Barry K."/>
            <person name="Grigoriev I.V."/>
            <person name="Martin F.M."/>
            <person name="Stajich J.E."/>
            <person name="Smith M.E."/>
            <person name="Bonito G."/>
            <person name="Spatafora J.W."/>
        </authorList>
    </citation>
    <scope>NUCLEOTIDE SEQUENCE [LARGE SCALE GENOMIC DNA]</scope>
    <source>
        <strain evidence="1 2">AD002</strain>
    </source>
</reference>
<evidence type="ECO:0000313" key="2">
    <source>
        <dbReference type="Proteomes" id="UP000274822"/>
    </source>
</evidence>
<organism evidence="1 2">
    <name type="scientific">Jimgerdemannia flammicorona</name>
    <dbReference type="NCBI Taxonomy" id="994334"/>
    <lineage>
        <taxon>Eukaryota</taxon>
        <taxon>Fungi</taxon>
        <taxon>Fungi incertae sedis</taxon>
        <taxon>Mucoromycota</taxon>
        <taxon>Mucoromycotina</taxon>
        <taxon>Endogonomycetes</taxon>
        <taxon>Endogonales</taxon>
        <taxon>Endogonaceae</taxon>
        <taxon>Jimgerdemannia</taxon>
    </lineage>
</organism>
<gene>
    <name evidence="1" type="ORF">BC938DRAFT_471370</name>
</gene>
<dbReference type="EMBL" id="RBNJ01011470">
    <property type="protein sequence ID" value="RUS25998.1"/>
    <property type="molecule type" value="Genomic_DNA"/>
</dbReference>
<comment type="caution">
    <text evidence="1">The sequence shown here is derived from an EMBL/GenBank/DDBJ whole genome shotgun (WGS) entry which is preliminary data.</text>
</comment>